<evidence type="ECO:0000256" key="4">
    <source>
        <dbReference type="ARBA" id="ARBA00022741"/>
    </source>
</evidence>
<dbReference type="Gene3D" id="1.10.510.10">
    <property type="entry name" value="Transferase(Phosphotransferase) domain 1"/>
    <property type="match status" value="1"/>
</dbReference>
<keyword evidence="3" id="KW-0808">Transferase</keyword>
<dbReference type="PROSITE" id="PS50011">
    <property type="entry name" value="PROTEIN_KINASE_DOM"/>
    <property type="match status" value="1"/>
</dbReference>
<dbReference type="InterPro" id="IPR011009">
    <property type="entry name" value="Kinase-like_dom_sf"/>
</dbReference>
<keyword evidence="6" id="KW-0067">ATP-binding</keyword>
<dbReference type="Gene3D" id="3.30.200.20">
    <property type="entry name" value="Phosphorylase Kinase, domain 1"/>
    <property type="match status" value="1"/>
</dbReference>
<dbReference type="EC" id="2.7.11.1" evidence="1"/>
<feature type="compositionally biased region" description="Basic and acidic residues" evidence="9">
    <location>
        <begin position="168"/>
        <end position="179"/>
    </location>
</feature>
<evidence type="ECO:0000256" key="7">
    <source>
        <dbReference type="ARBA" id="ARBA00047899"/>
    </source>
</evidence>
<dbReference type="SUPFAM" id="SSF56112">
    <property type="entry name" value="Protein kinase-like (PK-like)"/>
    <property type="match status" value="1"/>
</dbReference>
<dbReference type="GO" id="GO:0005737">
    <property type="term" value="C:cytoplasm"/>
    <property type="evidence" value="ECO:0007669"/>
    <property type="project" value="TreeGrafter"/>
</dbReference>
<keyword evidence="5" id="KW-0418">Kinase</keyword>
<evidence type="ECO:0000256" key="9">
    <source>
        <dbReference type="SAM" id="MobiDB-lite"/>
    </source>
</evidence>
<comment type="catalytic activity">
    <reaction evidence="8">
        <text>L-seryl-[protein] + ATP = O-phospho-L-seryl-[protein] + ADP + H(+)</text>
        <dbReference type="Rhea" id="RHEA:17989"/>
        <dbReference type="Rhea" id="RHEA-COMP:9863"/>
        <dbReference type="Rhea" id="RHEA-COMP:11604"/>
        <dbReference type="ChEBI" id="CHEBI:15378"/>
        <dbReference type="ChEBI" id="CHEBI:29999"/>
        <dbReference type="ChEBI" id="CHEBI:30616"/>
        <dbReference type="ChEBI" id="CHEBI:83421"/>
        <dbReference type="ChEBI" id="CHEBI:456216"/>
        <dbReference type="EC" id="2.7.11.1"/>
    </reaction>
</comment>
<feature type="region of interest" description="Disordered" evidence="9">
    <location>
        <begin position="168"/>
        <end position="287"/>
    </location>
</feature>
<evidence type="ECO:0000313" key="12">
    <source>
        <dbReference type="Proteomes" id="UP000813824"/>
    </source>
</evidence>
<dbReference type="Pfam" id="PF12330">
    <property type="entry name" value="Haspin_kinase"/>
    <property type="match status" value="1"/>
</dbReference>
<feature type="domain" description="Protein kinase" evidence="10">
    <location>
        <begin position="428"/>
        <end position="787"/>
    </location>
</feature>
<evidence type="ECO:0000256" key="8">
    <source>
        <dbReference type="ARBA" id="ARBA00048679"/>
    </source>
</evidence>
<dbReference type="GO" id="GO:0005524">
    <property type="term" value="F:ATP binding"/>
    <property type="evidence" value="ECO:0007669"/>
    <property type="project" value="UniProtKB-KW"/>
</dbReference>
<dbReference type="Proteomes" id="UP000813824">
    <property type="component" value="Unassembled WGS sequence"/>
</dbReference>
<dbReference type="GO" id="GO:0072354">
    <property type="term" value="F:histone H3T3 kinase activity"/>
    <property type="evidence" value="ECO:0007669"/>
    <property type="project" value="TreeGrafter"/>
</dbReference>
<evidence type="ECO:0000256" key="1">
    <source>
        <dbReference type="ARBA" id="ARBA00012513"/>
    </source>
</evidence>
<feature type="compositionally biased region" description="Basic residues" evidence="9">
    <location>
        <begin position="71"/>
        <end position="90"/>
    </location>
</feature>
<feature type="region of interest" description="Disordered" evidence="9">
    <location>
        <begin position="299"/>
        <end position="354"/>
    </location>
</feature>
<name>A0A8K0XN68_9AGAR</name>
<comment type="catalytic activity">
    <reaction evidence="7">
        <text>L-threonyl-[protein] + ATP = O-phospho-L-threonyl-[protein] + ADP + H(+)</text>
        <dbReference type="Rhea" id="RHEA:46608"/>
        <dbReference type="Rhea" id="RHEA-COMP:11060"/>
        <dbReference type="Rhea" id="RHEA-COMP:11605"/>
        <dbReference type="ChEBI" id="CHEBI:15378"/>
        <dbReference type="ChEBI" id="CHEBI:30013"/>
        <dbReference type="ChEBI" id="CHEBI:30616"/>
        <dbReference type="ChEBI" id="CHEBI:61977"/>
        <dbReference type="ChEBI" id="CHEBI:456216"/>
        <dbReference type="EC" id="2.7.11.1"/>
    </reaction>
</comment>
<feature type="compositionally biased region" description="Pro residues" evidence="9">
    <location>
        <begin position="342"/>
        <end position="351"/>
    </location>
</feature>
<dbReference type="GO" id="GO:0000278">
    <property type="term" value="P:mitotic cell cycle"/>
    <property type="evidence" value="ECO:0007669"/>
    <property type="project" value="TreeGrafter"/>
</dbReference>
<evidence type="ECO:0000313" key="11">
    <source>
        <dbReference type="EMBL" id="KAH8094843.1"/>
    </source>
</evidence>
<accession>A0A8K0XN68</accession>
<gene>
    <name evidence="11" type="ORF">BXZ70DRAFT_339376</name>
</gene>
<protein>
    <recommendedName>
        <fullName evidence="1">non-specific serine/threonine protein kinase</fullName>
        <ecNumber evidence="1">2.7.11.1</ecNumber>
    </recommendedName>
</protein>
<evidence type="ECO:0000256" key="2">
    <source>
        <dbReference type="ARBA" id="ARBA00022527"/>
    </source>
</evidence>
<dbReference type="InterPro" id="IPR024604">
    <property type="entry name" value="GSG2_C"/>
</dbReference>
<dbReference type="AlphaFoldDB" id="A0A8K0XN68"/>
<evidence type="ECO:0000256" key="3">
    <source>
        <dbReference type="ARBA" id="ARBA00022679"/>
    </source>
</evidence>
<keyword evidence="12" id="KW-1185">Reference proteome</keyword>
<evidence type="ECO:0000259" key="10">
    <source>
        <dbReference type="PROSITE" id="PS50011"/>
    </source>
</evidence>
<dbReference type="PANTHER" id="PTHR24419:SF18">
    <property type="entry name" value="SERINE_THREONINE-PROTEIN KINASE HASPIN"/>
    <property type="match status" value="1"/>
</dbReference>
<feature type="region of interest" description="Disordered" evidence="9">
    <location>
        <begin position="122"/>
        <end position="141"/>
    </location>
</feature>
<keyword evidence="4" id="KW-0547">Nucleotide-binding</keyword>
<sequence>MLGTRTKQISAYGRRGHRIINTYDDQGHIHLPTTSDTASAVFTDTTVSLASPLKKRRQNHHVVLSPSPSPRTHHVQKKSPAFKRFKKAAPHNRQEDANSASVAFNGPKEFRPGEGQPVRQPLGVLPSNAPTSPARAGKKGKTTVHGLLPLKNSSSVIDVDIVTFDRSGRRVSQEKRVSKSDVQVNPVQSARVGHPVGRIPRPEKDVIVVSDSEDDAPIVRPPKRANTRARPRPIILSSDDSDNETEPNGPPAGRFRSPIPAPSFSRNVIASPSSGSTPPPSTHPGRIAANKTAAVVPHSVSQPPAKPFQPVALPYHLDGPSRSKPRQLTPIRKRKGRSAAFPAPPSPPSPTTPTDLDLSFSFDELTLSPSTRAHLQAHETAPPAYLVPLLQECSQTTPHEFSAFIDMFPFDPIVQSTHIEDEAENIGLARFQKIGEASFSEVFGIGDVVLKVVPLRDENASGVDVGGELPAPSDAKDVLNEIIMTRAMGETCEGFVKLLRTYIVRGKYPSLLLDLWDEYDERKGSESVRPDGFPVSQVYAIIVLPNGGPDLEAFSFSSSSQTRWRKACSIFWQVTRALAEAEDLVRFEHRDLHWGQILVKTIPTFKQPKISNGKKLSMDHAVYGVKATVIDLGLARMDADDGAQVSTRWTPFEPEIFEGEGDYQFDVYRMMKVCNRDLWEAYHPLTNVMWLHYLLTKLLHAKRIRAPAVSRKGTTSTTFSEMDCYQCLVEVEATLAAAVAGCKPHSVARKGRRKTQAAARAIPPEPAVAIQSASEVLDLGIENGWIS</sequence>
<dbReference type="EMBL" id="JAEVFJ010000024">
    <property type="protein sequence ID" value="KAH8094843.1"/>
    <property type="molecule type" value="Genomic_DNA"/>
</dbReference>
<feature type="region of interest" description="Disordered" evidence="9">
    <location>
        <begin position="55"/>
        <end position="116"/>
    </location>
</feature>
<dbReference type="PANTHER" id="PTHR24419">
    <property type="entry name" value="INTERLEUKIN-1 RECEPTOR-ASSOCIATED KINASE"/>
    <property type="match status" value="1"/>
</dbReference>
<evidence type="ECO:0000256" key="5">
    <source>
        <dbReference type="ARBA" id="ARBA00022777"/>
    </source>
</evidence>
<evidence type="ECO:0000256" key="6">
    <source>
        <dbReference type="ARBA" id="ARBA00022840"/>
    </source>
</evidence>
<dbReference type="GO" id="GO:0035556">
    <property type="term" value="P:intracellular signal transduction"/>
    <property type="evidence" value="ECO:0007669"/>
    <property type="project" value="TreeGrafter"/>
</dbReference>
<proteinExistence type="predicted"/>
<dbReference type="InterPro" id="IPR000719">
    <property type="entry name" value="Prot_kinase_dom"/>
</dbReference>
<comment type="caution">
    <text evidence="11">The sequence shown here is derived from an EMBL/GenBank/DDBJ whole genome shotgun (WGS) entry which is preliminary data.</text>
</comment>
<feature type="compositionally biased region" description="Basic residues" evidence="9">
    <location>
        <begin position="221"/>
        <end position="231"/>
    </location>
</feature>
<organism evidence="11 12">
    <name type="scientific">Cristinia sonorae</name>
    <dbReference type="NCBI Taxonomy" id="1940300"/>
    <lineage>
        <taxon>Eukaryota</taxon>
        <taxon>Fungi</taxon>
        <taxon>Dikarya</taxon>
        <taxon>Basidiomycota</taxon>
        <taxon>Agaricomycotina</taxon>
        <taxon>Agaricomycetes</taxon>
        <taxon>Agaricomycetidae</taxon>
        <taxon>Agaricales</taxon>
        <taxon>Pleurotineae</taxon>
        <taxon>Stephanosporaceae</taxon>
        <taxon>Cristinia</taxon>
    </lineage>
</organism>
<keyword evidence="2" id="KW-0723">Serine/threonine-protein kinase</keyword>
<reference evidence="11" key="1">
    <citation type="journal article" date="2021" name="New Phytol.">
        <title>Evolutionary innovations through gain and loss of genes in the ectomycorrhizal Boletales.</title>
        <authorList>
            <person name="Wu G."/>
            <person name="Miyauchi S."/>
            <person name="Morin E."/>
            <person name="Kuo A."/>
            <person name="Drula E."/>
            <person name="Varga T."/>
            <person name="Kohler A."/>
            <person name="Feng B."/>
            <person name="Cao Y."/>
            <person name="Lipzen A."/>
            <person name="Daum C."/>
            <person name="Hundley H."/>
            <person name="Pangilinan J."/>
            <person name="Johnson J."/>
            <person name="Barry K."/>
            <person name="LaButti K."/>
            <person name="Ng V."/>
            <person name="Ahrendt S."/>
            <person name="Min B."/>
            <person name="Choi I.G."/>
            <person name="Park H."/>
            <person name="Plett J.M."/>
            <person name="Magnuson J."/>
            <person name="Spatafora J.W."/>
            <person name="Nagy L.G."/>
            <person name="Henrissat B."/>
            <person name="Grigoriev I.V."/>
            <person name="Yang Z.L."/>
            <person name="Xu J."/>
            <person name="Martin F.M."/>
        </authorList>
    </citation>
    <scope>NUCLEOTIDE SEQUENCE</scope>
    <source>
        <strain evidence="11">KKN 215</strain>
    </source>
</reference>
<dbReference type="SMART" id="SM01331">
    <property type="entry name" value="DUF3635"/>
    <property type="match status" value="1"/>
</dbReference>
<dbReference type="GO" id="GO:0005634">
    <property type="term" value="C:nucleus"/>
    <property type="evidence" value="ECO:0007669"/>
    <property type="project" value="TreeGrafter"/>
</dbReference>
<dbReference type="OrthoDB" id="5327538at2759"/>